<gene>
    <name evidence="11" type="ORF">E3C22_01550</name>
</gene>
<dbReference type="InterPro" id="IPR055348">
    <property type="entry name" value="DctQ"/>
</dbReference>
<dbReference type="Proteomes" id="UP000298179">
    <property type="component" value="Unassembled WGS sequence"/>
</dbReference>
<name>A0A4Y8RUI0_9HYPH</name>
<dbReference type="EMBL" id="SOZD01000001">
    <property type="protein sequence ID" value="TFF27191.1"/>
    <property type="molecule type" value="Genomic_DNA"/>
</dbReference>
<sequence>MNSLLRVRTAYGRLLTLCGWIAGAVTFAVMCLTLANVISRYALSHPIAGSLELTEGALPLIIFLSLALTQFHGGHIRVTLLTDHFPPAAARLALVIALLAGALLFAWATWAGWVTAEKSFAIGEMERGSIRFPIWPIKFAVCFGMALLTIQFLIDAACAAIGMELQGPEPETLE</sequence>
<keyword evidence="3" id="KW-1003">Cell membrane</keyword>
<keyword evidence="12" id="KW-1185">Reference proteome</keyword>
<comment type="subunit">
    <text evidence="9">The complex comprises the extracytoplasmic solute receptor protein and the two transmembrane proteins.</text>
</comment>
<keyword evidence="5 9" id="KW-0812">Transmembrane</keyword>
<dbReference type="OrthoDB" id="6183232at2"/>
<keyword evidence="7 9" id="KW-0472">Membrane</keyword>
<dbReference type="RefSeq" id="WP_134759565.1">
    <property type="nucleotide sequence ID" value="NZ_SOZD01000001.1"/>
</dbReference>
<dbReference type="PANTHER" id="PTHR35011">
    <property type="entry name" value="2,3-DIKETO-L-GULONATE TRAP TRANSPORTER SMALL PERMEASE PROTEIN YIAM"/>
    <property type="match status" value="1"/>
</dbReference>
<dbReference type="GO" id="GO:0022857">
    <property type="term" value="F:transmembrane transporter activity"/>
    <property type="evidence" value="ECO:0007669"/>
    <property type="project" value="UniProtKB-UniRule"/>
</dbReference>
<evidence type="ECO:0000256" key="4">
    <source>
        <dbReference type="ARBA" id="ARBA00022519"/>
    </source>
</evidence>
<dbReference type="Pfam" id="PF04290">
    <property type="entry name" value="DctQ"/>
    <property type="match status" value="1"/>
</dbReference>
<feature type="domain" description="Tripartite ATP-independent periplasmic transporters DctQ component" evidence="10">
    <location>
        <begin position="30"/>
        <end position="158"/>
    </location>
</feature>
<accession>A0A4Y8RUI0</accession>
<evidence type="ECO:0000256" key="3">
    <source>
        <dbReference type="ARBA" id="ARBA00022475"/>
    </source>
</evidence>
<feature type="transmembrane region" description="Helical" evidence="9">
    <location>
        <begin position="12"/>
        <end position="38"/>
    </location>
</feature>
<comment type="similarity">
    <text evidence="8 9">Belongs to the TRAP transporter small permease family.</text>
</comment>
<evidence type="ECO:0000256" key="7">
    <source>
        <dbReference type="ARBA" id="ARBA00023136"/>
    </source>
</evidence>
<evidence type="ECO:0000256" key="1">
    <source>
        <dbReference type="ARBA" id="ARBA00004429"/>
    </source>
</evidence>
<evidence type="ECO:0000256" key="5">
    <source>
        <dbReference type="ARBA" id="ARBA00022692"/>
    </source>
</evidence>
<keyword evidence="4 9" id="KW-0997">Cell inner membrane</keyword>
<organism evidence="11 12">
    <name type="scientific">Jiella endophytica</name>
    <dbReference type="NCBI Taxonomy" id="2558362"/>
    <lineage>
        <taxon>Bacteria</taxon>
        <taxon>Pseudomonadati</taxon>
        <taxon>Pseudomonadota</taxon>
        <taxon>Alphaproteobacteria</taxon>
        <taxon>Hyphomicrobiales</taxon>
        <taxon>Aurantimonadaceae</taxon>
        <taxon>Jiella</taxon>
    </lineage>
</organism>
<feature type="transmembrane region" description="Helical" evidence="9">
    <location>
        <begin position="58"/>
        <end position="80"/>
    </location>
</feature>
<dbReference type="AlphaFoldDB" id="A0A4Y8RUI0"/>
<evidence type="ECO:0000313" key="11">
    <source>
        <dbReference type="EMBL" id="TFF27191.1"/>
    </source>
</evidence>
<proteinExistence type="inferred from homology"/>
<dbReference type="PANTHER" id="PTHR35011:SF10">
    <property type="entry name" value="TRAP TRANSPORTER SMALL PERMEASE PROTEIN"/>
    <property type="match status" value="1"/>
</dbReference>
<keyword evidence="2 9" id="KW-0813">Transport</keyword>
<dbReference type="InterPro" id="IPR007387">
    <property type="entry name" value="TRAP_DctQ"/>
</dbReference>
<keyword evidence="6 9" id="KW-1133">Transmembrane helix</keyword>
<evidence type="ECO:0000259" key="10">
    <source>
        <dbReference type="Pfam" id="PF04290"/>
    </source>
</evidence>
<comment type="caution">
    <text evidence="11">The sequence shown here is derived from an EMBL/GenBank/DDBJ whole genome shotgun (WGS) entry which is preliminary data.</text>
</comment>
<dbReference type="GO" id="GO:0015740">
    <property type="term" value="P:C4-dicarboxylate transport"/>
    <property type="evidence" value="ECO:0007669"/>
    <property type="project" value="TreeGrafter"/>
</dbReference>
<feature type="transmembrane region" description="Helical" evidence="9">
    <location>
        <begin position="133"/>
        <end position="154"/>
    </location>
</feature>
<evidence type="ECO:0000313" key="12">
    <source>
        <dbReference type="Proteomes" id="UP000298179"/>
    </source>
</evidence>
<comment type="function">
    <text evidence="9">Part of the tripartite ATP-independent periplasmic (TRAP) transport system.</text>
</comment>
<evidence type="ECO:0000256" key="6">
    <source>
        <dbReference type="ARBA" id="ARBA00022989"/>
    </source>
</evidence>
<evidence type="ECO:0000256" key="8">
    <source>
        <dbReference type="ARBA" id="ARBA00038436"/>
    </source>
</evidence>
<dbReference type="GO" id="GO:0005886">
    <property type="term" value="C:plasma membrane"/>
    <property type="evidence" value="ECO:0007669"/>
    <property type="project" value="UniProtKB-SubCell"/>
</dbReference>
<evidence type="ECO:0000256" key="2">
    <source>
        <dbReference type="ARBA" id="ARBA00022448"/>
    </source>
</evidence>
<protein>
    <recommendedName>
        <fullName evidence="9">TRAP transporter small permease protein</fullName>
    </recommendedName>
</protein>
<evidence type="ECO:0000256" key="9">
    <source>
        <dbReference type="RuleBase" id="RU369079"/>
    </source>
</evidence>
<feature type="transmembrane region" description="Helical" evidence="9">
    <location>
        <begin position="92"/>
        <end position="113"/>
    </location>
</feature>
<comment type="subcellular location">
    <subcellularLocation>
        <location evidence="1 9">Cell inner membrane</location>
        <topology evidence="1 9">Multi-pass membrane protein</topology>
    </subcellularLocation>
</comment>
<reference evidence="11 12" key="1">
    <citation type="submission" date="2019-03" db="EMBL/GenBank/DDBJ databases">
        <title>Jiella endophytica sp. nov., a novel endophytic bacterium isolated from root of Ficus microcarpa Linn. f.</title>
        <authorList>
            <person name="Tuo L."/>
        </authorList>
    </citation>
    <scope>NUCLEOTIDE SEQUENCE [LARGE SCALE GENOMIC DNA]</scope>
    <source>
        <strain evidence="11 12">CBS5Q-3</strain>
    </source>
</reference>